<feature type="transmembrane region" description="Helical" evidence="2">
    <location>
        <begin position="118"/>
        <end position="139"/>
    </location>
</feature>
<evidence type="ECO:0000313" key="4">
    <source>
        <dbReference type="Proteomes" id="UP000234331"/>
    </source>
</evidence>
<dbReference type="AlphaFoldDB" id="A0A2I2KK10"/>
<keyword evidence="4" id="KW-1185">Reference proteome</keyword>
<dbReference type="NCBIfam" id="NF010613">
    <property type="entry name" value="PRK14013.1-3"/>
    <property type="match status" value="1"/>
</dbReference>
<feature type="transmembrane region" description="Helical" evidence="2">
    <location>
        <begin position="33"/>
        <end position="56"/>
    </location>
</feature>
<protein>
    <recommendedName>
        <fullName evidence="5">Integral membrane protein</fullName>
    </recommendedName>
</protein>
<evidence type="ECO:0000256" key="1">
    <source>
        <dbReference type="SAM" id="MobiDB-lite"/>
    </source>
</evidence>
<feature type="transmembrane region" description="Helical" evidence="2">
    <location>
        <begin position="160"/>
        <end position="180"/>
    </location>
</feature>
<dbReference type="NCBIfam" id="NF010619">
    <property type="entry name" value="PRK14013.2-5"/>
    <property type="match status" value="1"/>
</dbReference>
<feature type="transmembrane region" description="Helical" evidence="2">
    <location>
        <begin position="321"/>
        <end position="339"/>
    </location>
</feature>
<reference evidence="3 4" key="1">
    <citation type="submission" date="2017-06" db="EMBL/GenBank/DDBJ databases">
        <authorList>
            <person name="Kim H.J."/>
            <person name="Triplett B.A."/>
        </authorList>
    </citation>
    <scope>NUCLEOTIDE SEQUENCE [LARGE SCALE GENOMIC DNA]</scope>
    <source>
        <strain evidence="3">FRACA_ARgP5</strain>
    </source>
</reference>
<evidence type="ECO:0008006" key="5">
    <source>
        <dbReference type="Google" id="ProtNLM"/>
    </source>
</evidence>
<gene>
    <name evidence="3" type="ORF">FRACA_1200005</name>
</gene>
<dbReference type="InterPro" id="IPR007427">
    <property type="entry name" value="DUF475"/>
</dbReference>
<evidence type="ECO:0000256" key="2">
    <source>
        <dbReference type="SAM" id="Phobius"/>
    </source>
</evidence>
<proteinExistence type="predicted"/>
<feature type="transmembrane region" description="Helical" evidence="2">
    <location>
        <begin position="345"/>
        <end position="363"/>
    </location>
</feature>
<accession>A0A2I2KK10</accession>
<feature type="region of interest" description="Disordered" evidence="1">
    <location>
        <begin position="367"/>
        <end position="396"/>
    </location>
</feature>
<evidence type="ECO:0000313" key="3">
    <source>
        <dbReference type="EMBL" id="SNQ46000.1"/>
    </source>
</evidence>
<keyword evidence="2" id="KW-0472">Membrane</keyword>
<dbReference type="PANTHER" id="PTHR30238">
    <property type="entry name" value="MEMBRANE BOUND PREDICTED REDOX MODULATOR"/>
    <property type="match status" value="1"/>
</dbReference>
<dbReference type="PANTHER" id="PTHR30238:SF4">
    <property type="entry name" value="SLL1022 PROTEIN"/>
    <property type="match status" value="1"/>
</dbReference>
<dbReference type="EMBL" id="FZMO01000025">
    <property type="protein sequence ID" value="SNQ46000.1"/>
    <property type="molecule type" value="Genomic_DNA"/>
</dbReference>
<dbReference type="Pfam" id="PF04332">
    <property type="entry name" value="DUF475"/>
    <property type="match status" value="1"/>
</dbReference>
<feature type="transmembrane region" description="Helical" evidence="2">
    <location>
        <begin position="68"/>
        <end position="98"/>
    </location>
</feature>
<feature type="compositionally biased region" description="Acidic residues" evidence="1">
    <location>
        <begin position="372"/>
        <end position="382"/>
    </location>
</feature>
<organism evidence="3 4">
    <name type="scientific">Frankia canadensis</name>
    <dbReference type="NCBI Taxonomy" id="1836972"/>
    <lineage>
        <taxon>Bacteria</taxon>
        <taxon>Bacillati</taxon>
        <taxon>Actinomycetota</taxon>
        <taxon>Actinomycetes</taxon>
        <taxon>Frankiales</taxon>
        <taxon>Frankiaceae</taxon>
        <taxon>Frankia</taxon>
    </lineage>
</organism>
<keyword evidence="2" id="KW-0812">Transmembrane</keyword>
<name>A0A2I2KK10_9ACTN</name>
<dbReference type="Proteomes" id="UP000234331">
    <property type="component" value="Unassembled WGS sequence"/>
</dbReference>
<dbReference type="OrthoDB" id="8533002at2"/>
<sequence>MGVHALRIFGWSLAITALGVAAAGVLGGPRDAALVAILAVLEISLSFDNAVINATILRRMSAFWQKLFLTLGVLIAVFGMRLVFPIVIVALTAHLGPIEVFDLALNDSATYGEKLHDAHPAIAAFGGIFLFMLFLDFLFDTEREVQWIRRLEEPLRRAGQLEVIPIVVALIALLVVGEAFSGDHTQQVLTAGVAGLATYLAVRGLGEFFESRGVGAEDDDEDEVGGSSEAVERAGTAAAPAGRSGPPKLVLATGKAAAFLFLYLEVIDASFSFDGVVGAFAISQNIFVIAAGLGIGAMYIRSLTVYLVRRGTLSEYIYLEHGAHYAIGALAIILAISIETEVPEVVTGLVGVAFIGLSLLSSIRHRRRQADEPDGPDADGDEDGRGQPREAVGAPL</sequence>
<feature type="transmembrane region" description="Helical" evidence="2">
    <location>
        <begin position="279"/>
        <end position="300"/>
    </location>
</feature>
<keyword evidence="2" id="KW-1133">Transmembrane helix</keyword>